<dbReference type="EMBL" id="JAIBOA010000017">
    <property type="protein sequence ID" value="MBW8485575.1"/>
    <property type="molecule type" value="Genomic_DNA"/>
</dbReference>
<organism evidence="2 3">
    <name type="scientific">Actinomadura parmotrematis</name>
    <dbReference type="NCBI Taxonomy" id="2864039"/>
    <lineage>
        <taxon>Bacteria</taxon>
        <taxon>Bacillati</taxon>
        <taxon>Actinomycetota</taxon>
        <taxon>Actinomycetes</taxon>
        <taxon>Streptosporangiales</taxon>
        <taxon>Thermomonosporaceae</taxon>
        <taxon>Actinomadura</taxon>
    </lineage>
</organism>
<gene>
    <name evidence="2" type="ORF">K1Y72_24560</name>
</gene>
<accession>A0ABS7FZK6</accession>
<dbReference type="PANTHER" id="PTHR30336:SF20">
    <property type="entry name" value="DUF218 DOMAIN-CONTAINING PROTEIN"/>
    <property type="match status" value="1"/>
</dbReference>
<reference evidence="2 3" key="1">
    <citation type="submission" date="2021-07" db="EMBL/GenBank/DDBJ databases">
        <title>Actinomadura sp. PM05-2 isolated from lichen.</title>
        <authorList>
            <person name="Somphong A."/>
            <person name="Phongsopitanun W."/>
            <person name="Tanasupawat S."/>
            <person name="Peongsungnone V."/>
        </authorList>
    </citation>
    <scope>NUCLEOTIDE SEQUENCE [LARGE SCALE GENOMIC DNA]</scope>
    <source>
        <strain evidence="2 3">PM05-2</strain>
    </source>
</reference>
<dbReference type="InterPro" id="IPR003848">
    <property type="entry name" value="DUF218"/>
</dbReference>
<dbReference type="CDD" id="cd06259">
    <property type="entry name" value="YdcF-like"/>
    <property type="match status" value="1"/>
</dbReference>
<protein>
    <submittedName>
        <fullName evidence="2">YdcF family protein</fullName>
    </submittedName>
</protein>
<name>A0ABS7FZK6_9ACTN</name>
<dbReference type="Gene3D" id="3.40.50.620">
    <property type="entry name" value="HUPs"/>
    <property type="match status" value="1"/>
</dbReference>
<sequence>MAYAVIGRRERELAAALWAHLVIDAPLRPAGAIVALGSHDTRVAERAARVFLDGLAPLLVLTGGRGKVTEDWPETEARVFARVAAGLGVPESAMVLEETARNTGENITATRRLLGGRIRGGILVAKPYMTRRGLATARRQWPEAEWQATGPPMGFAEYLDGSADPRAAIELMVGDLQRMRVYADRGFQVPDPVPDEVWDAHLELAARGFDRHVIREEG</sequence>
<feature type="domain" description="DUF218" evidence="1">
    <location>
        <begin position="32"/>
        <end position="143"/>
    </location>
</feature>
<comment type="caution">
    <text evidence="2">The sequence shown here is derived from an EMBL/GenBank/DDBJ whole genome shotgun (WGS) entry which is preliminary data.</text>
</comment>
<keyword evidence="3" id="KW-1185">Reference proteome</keyword>
<evidence type="ECO:0000259" key="1">
    <source>
        <dbReference type="Pfam" id="PF02698"/>
    </source>
</evidence>
<proteinExistence type="predicted"/>
<dbReference type="InterPro" id="IPR051599">
    <property type="entry name" value="Cell_Envelope_Assoc"/>
</dbReference>
<dbReference type="InterPro" id="IPR014729">
    <property type="entry name" value="Rossmann-like_a/b/a_fold"/>
</dbReference>
<evidence type="ECO:0000313" key="2">
    <source>
        <dbReference type="EMBL" id="MBW8485575.1"/>
    </source>
</evidence>
<dbReference type="RefSeq" id="WP_220168819.1">
    <property type="nucleotide sequence ID" value="NZ_JAIBOA010000017.1"/>
</dbReference>
<dbReference type="PANTHER" id="PTHR30336">
    <property type="entry name" value="INNER MEMBRANE PROTEIN, PROBABLE PERMEASE"/>
    <property type="match status" value="1"/>
</dbReference>
<dbReference type="Pfam" id="PF02698">
    <property type="entry name" value="DUF218"/>
    <property type="match status" value="1"/>
</dbReference>
<evidence type="ECO:0000313" key="3">
    <source>
        <dbReference type="Proteomes" id="UP000774570"/>
    </source>
</evidence>
<dbReference type="Proteomes" id="UP000774570">
    <property type="component" value="Unassembled WGS sequence"/>
</dbReference>